<dbReference type="Proteomes" id="UP000281915">
    <property type="component" value="Unassembled WGS sequence"/>
</dbReference>
<name>A0A3M8C9K5_9BACL</name>
<comment type="caution">
    <text evidence="1">The sequence shown here is derived from an EMBL/GenBank/DDBJ whole genome shotgun (WGS) entry which is preliminary data.</text>
</comment>
<evidence type="ECO:0000313" key="2">
    <source>
        <dbReference type="Proteomes" id="UP000281915"/>
    </source>
</evidence>
<protein>
    <submittedName>
        <fullName evidence="1">Uncharacterized protein</fullName>
    </submittedName>
</protein>
<gene>
    <name evidence="1" type="ORF">EDM58_21910</name>
</gene>
<accession>A0A3M8C9K5</accession>
<evidence type="ECO:0000313" key="1">
    <source>
        <dbReference type="EMBL" id="RNB72163.1"/>
    </source>
</evidence>
<proteinExistence type="predicted"/>
<reference evidence="1 2" key="1">
    <citation type="submission" date="2018-10" db="EMBL/GenBank/DDBJ databases">
        <title>Phylogenomics of Brevibacillus.</title>
        <authorList>
            <person name="Dunlap C."/>
        </authorList>
    </citation>
    <scope>NUCLEOTIDE SEQUENCE [LARGE SCALE GENOMIC DNA]</scope>
    <source>
        <strain evidence="1 2">JCM 15085</strain>
    </source>
</reference>
<organism evidence="1 2">
    <name type="scientific">Brevibacillus panacihumi</name>
    <dbReference type="NCBI Taxonomy" id="497735"/>
    <lineage>
        <taxon>Bacteria</taxon>
        <taxon>Bacillati</taxon>
        <taxon>Bacillota</taxon>
        <taxon>Bacilli</taxon>
        <taxon>Bacillales</taxon>
        <taxon>Paenibacillaceae</taxon>
        <taxon>Brevibacillus</taxon>
    </lineage>
</organism>
<dbReference type="RefSeq" id="WP_122915228.1">
    <property type="nucleotide sequence ID" value="NZ_RHHT01000062.1"/>
</dbReference>
<sequence length="100" mass="10951">MSHQASLELEIAVRMALGKNAGRGALLVASADYIDIGFGFAALTGAVAPYYVNATPEEQTEISEFLQRYTDLNGGRSKDHAELIQQAARELDDLIRKLKR</sequence>
<dbReference type="EMBL" id="RHHT01000062">
    <property type="protein sequence ID" value="RNB72163.1"/>
    <property type="molecule type" value="Genomic_DNA"/>
</dbReference>
<dbReference type="AlphaFoldDB" id="A0A3M8C9K5"/>